<gene>
    <name evidence="1" type="ORF">K3G42_011885</name>
</gene>
<dbReference type="EMBL" id="CM037625">
    <property type="protein sequence ID" value="KAH7998048.1"/>
    <property type="molecule type" value="Genomic_DNA"/>
</dbReference>
<evidence type="ECO:0000313" key="2">
    <source>
        <dbReference type="Proteomes" id="UP000827872"/>
    </source>
</evidence>
<protein>
    <submittedName>
        <fullName evidence="1">Uncharacterized protein</fullName>
    </submittedName>
</protein>
<sequence length="183" mass="20260">MKLIILSVALLGVFLAPALANNDINVENEDNRGGNSHQSVSIDNQKQVVNVDNNNGWHSWNSIWDYASGYTAIRIFSKKSCIIAPLNKQIIPDVTVLPQAIKEKQKTGAQGPPSKQLTYTISHNKITDLSTYGKNIENLCRGIPTYLAHEVKAPSFVFYSGSCFRANVLWILGISLCGQTYDY</sequence>
<comment type="caution">
    <text evidence="1">The sequence shown here is derived from an EMBL/GenBank/DDBJ whole genome shotgun (WGS) entry which is preliminary data.</text>
</comment>
<evidence type="ECO:0000313" key="1">
    <source>
        <dbReference type="EMBL" id="KAH7998048.1"/>
    </source>
</evidence>
<keyword evidence="2" id="KW-1185">Reference proteome</keyword>
<accession>A0ACB8EZB1</accession>
<proteinExistence type="predicted"/>
<name>A0ACB8EZB1_9SAUR</name>
<dbReference type="Proteomes" id="UP000827872">
    <property type="component" value="Linkage Group LG12"/>
</dbReference>
<organism evidence="1 2">
    <name type="scientific">Sphaerodactylus townsendi</name>
    <dbReference type="NCBI Taxonomy" id="933632"/>
    <lineage>
        <taxon>Eukaryota</taxon>
        <taxon>Metazoa</taxon>
        <taxon>Chordata</taxon>
        <taxon>Craniata</taxon>
        <taxon>Vertebrata</taxon>
        <taxon>Euteleostomi</taxon>
        <taxon>Lepidosauria</taxon>
        <taxon>Squamata</taxon>
        <taxon>Bifurcata</taxon>
        <taxon>Gekkota</taxon>
        <taxon>Sphaerodactylidae</taxon>
        <taxon>Sphaerodactylus</taxon>
    </lineage>
</organism>
<reference evidence="1" key="1">
    <citation type="submission" date="2021-08" db="EMBL/GenBank/DDBJ databases">
        <title>The first chromosome-level gecko genome reveals the dynamic sex chromosomes of Neotropical dwarf geckos (Sphaerodactylidae: Sphaerodactylus).</title>
        <authorList>
            <person name="Pinto B.J."/>
            <person name="Keating S.E."/>
            <person name="Gamble T."/>
        </authorList>
    </citation>
    <scope>NUCLEOTIDE SEQUENCE</scope>
    <source>
        <strain evidence="1">TG3544</strain>
    </source>
</reference>